<feature type="non-terminal residue" evidence="1">
    <location>
        <position position="65"/>
    </location>
</feature>
<dbReference type="Proteomes" id="UP000824469">
    <property type="component" value="Unassembled WGS sequence"/>
</dbReference>
<proteinExistence type="predicted"/>
<comment type="caution">
    <text evidence="1">The sequence shown here is derived from an EMBL/GenBank/DDBJ whole genome shotgun (WGS) entry which is preliminary data.</text>
</comment>
<protein>
    <submittedName>
        <fullName evidence="1">Uncharacterized protein</fullName>
    </submittedName>
</protein>
<evidence type="ECO:0000313" key="1">
    <source>
        <dbReference type="EMBL" id="KAH9321055.1"/>
    </source>
</evidence>
<name>A0AA38GFS4_TAXCH</name>
<evidence type="ECO:0000313" key="2">
    <source>
        <dbReference type="Proteomes" id="UP000824469"/>
    </source>
</evidence>
<keyword evidence="2" id="KW-1185">Reference proteome</keyword>
<reference evidence="1 2" key="1">
    <citation type="journal article" date="2021" name="Nat. Plants">
        <title>The Taxus genome provides insights into paclitaxel biosynthesis.</title>
        <authorList>
            <person name="Xiong X."/>
            <person name="Gou J."/>
            <person name="Liao Q."/>
            <person name="Li Y."/>
            <person name="Zhou Q."/>
            <person name="Bi G."/>
            <person name="Li C."/>
            <person name="Du R."/>
            <person name="Wang X."/>
            <person name="Sun T."/>
            <person name="Guo L."/>
            <person name="Liang H."/>
            <person name="Lu P."/>
            <person name="Wu Y."/>
            <person name="Zhang Z."/>
            <person name="Ro D.K."/>
            <person name="Shang Y."/>
            <person name="Huang S."/>
            <person name="Yan J."/>
        </authorList>
    </citation>
    <scope>NUCLEOTIDE SEQUENCE [LARGE SCALE GENOMIC DNA]</scope>
    <source>
        <strain evidence="1">Ta-2019</strain>
    </source>
</reference>
<organism evidence="1 2">
    <name type="scientific">Taxus chinensis</name>
    <name type="common">Chinese yew</name>
    <name type="synonym">Taxus wallichiana var. chinensis</name>
    <dbReference type="NCBI Taxonomy" id="29808"/>
    <lineage>
        <taxon>Eukaryota</taxon>
        <taxon>Viridiplantae</taxon>
        <taxon>Streptophyta</taxon>
        <taxon>Embryophyta</taxon>
        <taxon>Tracheophyta</taxon>
        <taxon>Spermatophyta</taxon>
        <taxon>Pinopsida</taxon>
        <taxon>Pinidae</taxon>
        <taxon>Conifers II</taxon>
        <taxon>Cupressales</taxon>
        <taxon>Taxaceae</taxon>
        <taxon>Taxus</taxon>
    </lineage>
</organism>
<accession>A0AA38GFS4</accession>
<dbReference type="AlphaFoldDB" id="A0AA38GFS4"/>
<sequence length="65" mass="7238">STTHDTKNYRFIDQIHDAIDIGVRQTSVVNNPRTKVSIIIIMKDAHMEEVEVEASVEDSEAAVAV</sequence>
<feature type="non-terminal residue" evidence="1">
    <location>
        <position position="1"/>
    </location>
</feature>
<dbReference type="EMBL" id="JAHRHJ020000003">
    <property type="protein sequence ID" value="KAH9321055.1"/>
    <property type="molecule type" value="Genomic_DNA"/>
</dbReference>
<gene>
    <name evidence="1" type="ORF">KI387_015694</name>
</gene>